<evidence type="ECO:0000256" key="4">
    <source>
        <dbReference type="ARBA" id="ARBA00022889"/>
    </source>
</evidence>
<feature type="transmembrane region" description="Helical" evidence="11">
    <location>
        <begin position="510"/>
        <end position="532"/>
    </location>
</feature>
<feature type="signal peptide" evidence="12">
    <location>
        <begin position="1"/>
        <end position="19"/>
    </location>
</feature>
<dbReference type="InterPro" id="IPR007110">
    <property type="entry name" value="Ig-like_dom"/>
</dbReference>
<evidence type="ECO:0000256" key="8">
    <source>
        <dbReference type="ARBA" id="ARBA00023319"/>
    </source>
</evidence>
<evidence type="ECO:0000256" key="11">
    <source>
        <dbReference type="SAM" id="Phobius"/>
    </source>
</evidence>
<dbReference type="PANTHER" id="PTHR12035:SF107">
    <property type="entry name" value="MYELIN-ASSOCIATED GLYCOPROTEIN"/>
    <property type="match status" value="1"/>
</dbReference>
<dbReference type="Pfam" id="PF07686">
    <property type="entry name" value="V-set"/>
    <property type="match status" value="1"/>
</dbReference>
<dbReference type="GO" id="GO:0033691">
    <property type="term" value="F:sialic acid binding"/>
    <property type="evidence" value="ECO:0000318"/>
    <property type="project" value="GO_Central"/>
</dbReference>
<dbReference type="SMART" id="SM00409">
    <property type="entry name" value="IG"/>
    <property type="match status" value="3"/>
</dbReference>
<dbReference type="RefSeq" id="XP_015192006.1">
    <property type="nucleotide sequence ID" value="XM_015336520.2"/>
</dbReference>
<dbReference type="SMART" id="SM00408">
    <property type="entry name" value="IGc2"/>
    <property type="match status" value="2"/>
</dbReference>
<feature type="domain" description="Ig-like" evidence="13">
    <location>
        <begin position="130"/>
        <end position="233"/>
    </location>
</feature>
<reference evidence="14" key="3">
    <citation type="submission" date="2025-09" db="UniProtKB">
        <authorList>
            <consortium name="Ensembl"/>
        </authorList>
    </citation>
    <scope>IDENTIFICATION</scope>
</reference>
<evidence type="ECO:0000256" key="5">
    <source>
        <dbReference type="ARBA" id="ARBA00022989"/>
    </source>
</evidence>
<dbReference type="SUPFAM" id="SSF48726">
    <property type="entry name" value="Immunoglobulin"/>
    <property type="match status" value="4"/>
</dbReference>
<dbReference type="KEGG" id="loc:102682541"/>
<dbReference type="STRING" id="7918.ENSLOCP00000006303"/>
<evidence type="ECO:0000313" key="14">
    <source>
        <dbReference type="Ensembl" id="ENSLOCP00000006303.1"/>
    </source>
</evidence>
<keyword evidence="7" id="KW-1015">Disulfide bond</keyword>
<feature type="chain" id="PRO_5004867968" evidence="12">
    <location>
        <begin position="20"/>
        <end position="645"/>
    </location>
</feature>
<evidence type="ECO:0000313" key="15">
    <source>
        <dbReference type="Proteomes" id="UP000018468"/>
    </source>
</evidence>
<evidence type="ECO:0000259" key="13">
    <source>
        <dbReference type="PROSITE" id="PS50835"/>
    </source>
</evidence>
<keyword evidence="12" id="KW-0732">Signal</keyword>
<dbReference type="PROSITE" id="PS50835">
    <property type="entry name" value="IG_LIKE"/>
    <property type="match status" value="3"/>
</dbReference>
<dbReference type="RefSeq" id="XP_069040980.1">
    <property type="nucleotide sequence ID" value="XM_069184879.1"/>
</dbReference>
<dbReference type="InterPro" id="IPR036179">
    <property type="entry name" value="Ig-like_dom_sf"/>
</dbReference>
<accession>W5MD44</accession>
<evidence type="ECO:0000256" key="12">
    <source>
        <dbReference type="SAM" id="SignalP"/>
    </source>
</evidence>
<dbReference type="EMBL" id="AHAT01019544">
    <property type="status" value="NOT_ANNOTATED_CDS"/>
    <property type="molecule type" value="Genomic_DNA"/>
</dbReference>
<evidence type="ECO:0000256" key="7">
    <source>
        <dbReference type="ARBA" id="ARBA00023157"/>
    </source>
</evidence>
<feature type="region of interest" description="Disordered" evidence="10">
    <location>
        <begin position="625"/>
        <end position="645"/>
    </location>
</feature>
<comment type="similarity">
    <text evidence="9">Belongs to the immunoglobulin superfamily. SIGLEC (sialic acid binding Ig-like lectin) family.</text>
</comment>
<feature type="domain" description="Ig-like" evidence="13">
    <location>
        <begin position="326"/>
        <end position="410"/>
    </location>
</feature>
<sequence>MWCLEFLLPVLLVIKGAWAQWNVWMPRDISTMTNSCVVIPCTFMYPSGVRPYGGTHGIWYFGSPYPQFYPPVVYKSRTNIIHESYKGRTKLLGDLHQRNCTLQINNIGMEHSGRYYFRADLGGSNVFTYPDFSEVKVLDQPLINTPEEIMSNQDLEVTCYVPDNCPDMTPEISWFNTELLPSPKFSTDYLEESNTAIMVASVSFTASHVHNGKMLGCRARYPNTTLVYERIVALDIKYGPRLVQVNLSTEVMEGSTVLLYCLVDSNPPSTITWIKEGLDLQEEISLNSSLVMEDIQADGEGVYTCMADNGYGSMNRSLYLAVKYPPREPLVNSSLTVQEGSSLSLHCSTVGNPVPTLTWIKDGNLVGTIIADSYSVLEISDITYEGDGEYRCLAENEYGRASGVINITVEFAPVFLMESKCTMVREGIQCVCVASGNPEPNIEFHLPNLNLTINETESKFNYYAHVDGYVTTSMIKLKELPASGLNVLCSMSNLYGTETVRLELQQEKKYILAVIIGTIGGVAVIGLIIAAVRYISRNNQKENANPSQDLSMKLESPALVYGDVKKEKQSLRKKVLKTELLGTKFNSILEEPSTDEDSDYQNIRSVPDGEKQDVQYASLEFSRCQPKDVSTHMDDTSEYTEIKSK</sequence>
<dbReference type="HOGENOM" id="CLU_020480_1_0_1"/>
<dbReference type="CDD" id="cd05712">
    <property type="entry name" value="IgV_CD33"/>
    <property type="match status" value="1"/>
</dbReference>
<dbReference type="PANTHER" id="PTHR12035">
    <property type="entry name" value="SIALIC ACID BINDING IMMUNOGLOBULIN-LIKE LECTIN"/>
    <property type="match status" value="1"/>
</dbReference>
<dbReference type="InterPro" id="IPR003599">
    <property type="entry name" value="Ig_sub"/>
</dbReference>
<protein>
    <submittedName>
        <fullName evidence="14">Myelin associated glycoprotein</fullName>
    </submittedName>
</protein>
<keyword evidence="5 11" id="KW-1133">Transmembrane helix</keyword>
<reference evidence="15" key="1">
    <citation type="submission" date="2011-12" db="EMBL/GenBank/DDBJ databases">
        <title>The Draft Genome of Lepisosteus oculatus.</title>
        <authorList>
            <consortium name="The Broad Institute Genome Assembly &amp; Analysis Group"/>
            <consortium name="Computational R&amp;D Group"/>
            <consortium name="and Sequencing Platform"/>
            <person name="Di Palma F."/>
            <person name="Alfoldi J."/>
            <person name="Johnson J."/>
            <person name="Berlin A."/>
            <person name="Gnerre S."/>
            <person name="Jaffe D."/>
            <person name="MacCallum I."/>
            <person name="Young S."/>
            <person name="Walker B.J."/>
            <person name="Lander E.S."/>
            <person name="Lindblad-Toh K."/>
        </authorList>
    </citation>
    <scope>NUCLEOTIDE SEQUENCE [LARGE SCALE GENOMIC DNA]</scope>
</reference>
<keyword evidence="2 11" id="KW-0812">Transmembrane</keyword>
<keyword evidence="8" id="KW-0393">Immunoglobulin domain</keyword>
<dbReference type="InParanoid" id="W5MD44"/>
<keyword evidence="4" id="KW-0130">Cell adhesion</keyword>
<dbReference type="Gene3D" id="2.60.40.10">
    <property type="entry name" value="Immunoglobulins"/>
    <property type="match status" value="5"/>
</dbReference>
<dbReference type="GO" id="GO:0042802">
    <property type="term" value="F:identical protein binding"/>
    <property type="evidence" value="ECO:0007669"/>
    <property type="project" value="Ensembl"/>
</dbReference>
<evidence type="ECO:0000256" key="1">
    <source>
        <dbReference type="ARBA" id="ARBA00004479"/>
    </source>
</evidence>
<dbReference type="FunFam" id="2.60.40.10:FF:000032">
    <property type="entry name" value="palladin isoform X1"/>
    <property type="match status" value="1"/>
</dbReference>
<keyword evidence="6 11" id="KW-0472">Membrane</keyword>
<dbReference type="GO" id="GO:0030246">
    <property type="term" value="F:carbohydrate binding"/>
    <property type="evidence" value="ECO:0007669"/>
    <property type="project" value="UniProtKB-KW"/>
</dbReference>
<dbReference type="RefSeq" id="XP_015192008.1">
    <property type="nucleotide sequence ID" value="XM_015336522.2"/>
</dbReference>
<dbReference type="GeneID" id="102682541"/>
<keyword evidence="15" id="KW-1185">Reference proteome</keyword>
<dbReference type="Pfam" id="PF13927">
    <property type="entry name" value="Ig_3"/>
    <property type="match status" value="2"/>
</dbReference>
<dbReference type="CTD" id="4099"/>
<dbReference type="Ensembl" id="ENSLOCT00000006311.1">
    <property type="protein sequence ID" value="ENSLOCP00000006303.1"/>
    <property type="gene ID" value="ENSLOCG00000005232.1"/>
</dbReference>
<dbReference type="RefSeq" id="XP_069040981.1">
    <property type="nucleotide sequence ID" value="XM_069184880.1"/>
</dbReference>
<dbReference type="Proteomes" id="UP000018468">
    <property type="component" value="Linkage group LG24"/>
</dbReference>
<dbReference type="FunCoup" id="W5MD44">
    <property type="interactions" value="646"/>
</dbReference>
<evidence type="ECO:0000256" key="6">
    <source>
        <dbReference type="ARBA" id="ARBA00023136"/>
    </source>
</evidence>
<comment type="subcellular location">
    <subcellularLocation>
        <location evidence="1">Membrane</location>
        <topology evidence="1">Single-pass type I membrane protein</topology>
    </subcellularLocation>
</comment>
<dbReference type="InterPro" id="IPR013783">
    <property type="entry name" value="Ig-like_fold"/>
</dbReference>
<dbReference type="GO" id="GO:0005886">
    <property type="term" value="C:plasma membrane"/>
    <property type="evidence" value="ECO:0000318"/>
    <property type="project" value="GO_Central"/>
</dbReference>
<evidence type="ECO:0000256" key="9">
    <source>
        <dbReference type="ARBA" id="ARBA00038361"/>
    </source>
</evidence>
<evidence type="ECO:0000256" key="3">
    <source>
        <dbReference type="ARBA" id="ARBA00022734"/>
    </source>
</evidence>
<dbReference type="OMA" id="IIAIVCY"/>
<dbReference type="RefSeq" id="XP_015192007.1">
    <property type="nucleotide sequence ID" value="XM_015336521.2"/>
</dbReference>
<feature type="domain" description="Ig-like" evidence="13">
    <location>
        <begin position="240"/>
        <end position="321"/>
    </location>
</feature>
<dbReference type="GO" id="GO:0007155">
    <property type="term" value="P:cell adhesion"/>
    <property type="evidence" value="ECO:0000318"/>
    <property type="project" value="GO_Central"/>
</dbReference>
<dbReference type="GeneTree" id="ENSGT01150000286924"/>
<evidence type="ECO:0000256" key="2">
    <source>
        <dbReference type="ARBA" id="ARBA00022692"/>
    </source>
</evidence>
<keyword evidence="3" id="KW-0430">Lectin</keyword>
<proteinExistence type="inferred from homology"/>
<name>W5MD44_LEPOC</name>
<dbReference type="Bgee" id="ENSLOCG00000005232">
    <property type="expression patterns" value="Expressed in bone element and 6 other cell types or tissues"/>
</dbReference>
<dbReference type="RefSeq" id="XP_006641602.1">
    <property type="nucleotide sequence ID" value="XM_006641539.3"/>
</dbReference>
<evidence type="ECO:0000256" key="10">
    <source>
        <dbReference type="SAM" id="MobiDB-lite"/>
    </source>
</evidence>
<dbReference type="OrthoDB" id="10012075at2759"/>
<dbReference type="eggNOG" id="KOG4475">
    <property type="taxonomic scope" value="Eukaryota"/>
</dbReference>
<dbReference type="RefSeq" id="XP_015192009.1">
    <property type="nucleotide sequence ID" value="XM_015336523.2"/>
</dbReference>
<dbReference type="InterPro" id="IPR003598">
    <property type="entry name" value="Ig_sub2"/>
</dbReference>
<reference evidence="14" key="2">
    <citation type="submission" date="2025-08" db="UniProtKB">
        <authorList>
            <consortium name="Ensembl"/>
        </authorList>
    </citation>
    <scope>IDENTIFICATION</scope>
</reference>
<dbReference type="AlphaFoldDB" id="W5MD44"/>
<dbReference type="RefSeq" id="XP_069040982.1">
    <property type="nucleotide sequence ID" value="XM_069184881.1"/>
</dbReference>
<organism evidence="14 15">
    <name type="scientific">Lepisosteus oculatus</name>
    <name type="common">Spotted gar</name>
    <dbReference type="NCBI Taxonomy" id="7918"/>
    <lineage>
        <taxon>Eukaryota</taxon>
        <taxon>Metazoa</taxon>
        <taxon>Chordata</taxon>
        <taxon>Craniata</taxon>
        <taxon>Vertebrata</taxon>
        <taxon>Euteleostomi</taxon>
        <taxon>Actinopterygii</taxon>
        <taxon>Neopterygii</taxon>
        <taxon>Holostei</taxon>
        <taxon>Semionotiformes</taxon>
        <taxon>Lepisosteidae</taxon>
        <taxon>Lepisosteus</taxon>
    </lineage>
</organism>
<dbReference type="InterPro" id="IPR013106">
    <property type="entry name" value="Ig_V-set"/>
</dbReference>
<dbReference type="InterPro" id="IPR051036">
    <property type="entry name" value="SIGLEC"/>
</dbReference>